<evidence type="ECO:0000313" key="3">
    <source>
        <dbReference type="Proteomes" id="UP000663851"/>
    </source>
</evidence>
<evidence type="ECO:0000259" key="1">
    <source>
        <dbReference type="Pfam" id="PF01609"/>
    </source>
</evidence>
<reference evidence="2" key="1">
    <citation type="submission" date="2021-02" db="EMBL/GenBank/DDBJ databases">
        <authorList>
            <person name="Nowell W R."/>
        </authorList>
    </citation>
    <scope>NUCLEOTIDE SEQUENCE</scope>
</reference>
<dbReference type="PANTHER" id="PTHR37319">
    <property type="entry name" value="TRANSPOSASE"/>
    <property type="match status" value="1"/>
</dbReference>
<dbReference type="PANTHER" id="PTHR37319:SF1">
    <property type="entry name" value="TRANSPOSASE TN5 DIMERISATION DOMAIN-CONTAINING PROTEIN"/>
    <property type="match status" value="1"/>
</dbReference>
<accession>A0A820N2G8</accession>
<dbReference type="SUPFAM" id="SSF53098">
    <property type="entry name" value="Ribonuclease H-like"/>
    <property type="match status" value="1"/>
</dbReference>
<dbReference type="Gene3D" id="1.10.740.10">
    <property type="entry name" value="Transferase Inhibitor Protein From Tn5, Chain"/>
    <property type="match status" value="1"/>
</dbReference>
<dbReference type="GO" id="GO:0004803">
    <property type="term" value="F:transposase activity"/>
    <property type="evidence" value="ECO:0007669"/>
    <property type="project" value="InterPro"/>
</dbReference>
<comment type="caution">
    <text evidence="2">The sequence shown here is derived from an EMBL/GenBank/DDBJ whole genome shotgun (WGS) entry which is preliminary data.</text>
</comment>
<dbReference type="GO" id="GO:0003677">
    <property type="term" value="F:DNA binding"/>
    <property type="evidence" value="ECO:0007669"/>
    <property type="project" value="InterPro"/>
</dbReference>
<gene>
    <name evidence="2" type="ORF">HFQ381_LOCUS18773</name>
</gene>
<dbReference type="NCBIfam" id="NF033590">
    <property type="entry name" value="transpos_IS4_3"/>
    <property type="match status" value="1"/>
</dbReference>
<dbReference type="InterPro" id="IPR047768">
    <property type="entry name" value="Tn5p-like"/>
</dbReference>
<protein>
    <recommendedName>
        <fullName evidence="1">Transposase IS4-like domain-containing protein</fullName>
    </recommendedName>
</protein>
<dbReference type="InterPro" id="IPR014737">
    <property type="entry name" value="Transposase_Tn5-like_C"/>
</dbReference>
<dbReference type="Proteomes" id="UP000663851">
    <property type="component" value="Unassembled WGS sequence"/>
</dbReference>
<dbReference type="EMBL" id="CAJOBO010001471">
    <property type="protein sequence ID" value="CAF4381495.1"/>
    <property type="molecule type" value="Genomic_DNA"/>
</dbReference>
<organism evidence="2 3">
    <name type="scientific">Rotaria socialis</name>
    <dbReference type="NCBI Taxonomy" id="392032"/>
    <lineage>
        <taxon>Eukaryota</taxon>
        <taxon>Metazoa</taxon>
        <taxon>Spiralia</taxon>
        <taxon>Gnathifera</taxon>
        <taxon>Rotifera</taxon>
        <taxon>Eurotatoria</taxon>
        <taxon>Bdelloidea</taxon>
        <taxon>Philodinida</taxon>
        <taxon>Philodinidae</taxon>
        <taxon>Rotaria</taxon>
    </lineage>
</organism>
<dbReference type="InterPro" id="IPR002559">
    <property type="entry name" value="Transposase_11"/>
</dbReference>
<evidence type="ECO:0000313" key="2">
    <source>
        <dbReference type="EMBL" id="CAF4381495.1"/>
    </source>
</evidence>
<name>A0A820N2G8_9BILA</name>
<dbReference type="Pfam" id="PF01609">
    <property type="entry name" value="DDE_Tnp_1"/>
    <property type="match status" value="1"/>
</dbReference>
<sequence>MKSLFSSRESSIRQLSDDAAQQKGAYRFLNNEKVSEEALIESCCERTKILCKDKHLLVLNDTTEINLQKHSGISSIGYSSINLWHRDLDKKTKEDRSYNKLPIEEKESYKWIKCCTDSKEVLEDAASITVLGDRESDIYELFIDAKSQNVEVLARNKTDRKTSEGKKIYQTLSETEVCGSYEIEIVNDNRKQTQKHKAVLEVKFSEVLIKKPENKKDDRPKEIKIWAVEAKEQNKTNGVCWRLLTTHCIENYEQAVQMVEWYQMRWFIEQVFRLLKNKGYQIEKSELETGWALRKLTILLLQNVLKVMQMLIAYNGTSEEEDAGLIFNESEIECLMKLNIKSQGKTEKLKNPYRTNSLKWSTWIIARLGGWSGYQSQRPPGPITLKNGLDKFCHVFMGWKMAKDVGTR</sequence>
<dbReference type="InterPro" id="IPR054836">
    <property type="entry name" value="Tn5_transposase"/>
</dbReference>
<dbReference type="GO" id="GO:0006313">
    <property type="term" value="P:DNA transposition"/>
    <property type="evidence" value="ECO:0007669"/>
    <property type="project" value="InterPro"/>
</dbReference>
<dbReference type="Gene3D" id="3.90.350.10">
    <property type="entry name" value="Transposase Inhibitor Protein From Tn5, Chain A, domain 1"/>
    <property type="match status" value="1"/>
</dbReference>
<feature type="domain" description="Transposase IS4-like" evidence="1">
    <location>
        <begin position="126"/>
        <end position="300"/>
    </location>
</feature>
<dbReference type="AlphaFoldDB" id="A0A820N2G8"/>
<dbReference type="InterPro" id="IPR012337">
    <property type="entry name" value="RNaseH-like_sf"/>
</dbReference>
<proteinExistence type="predicted"/>